<keyword evidence="5" id="KW-1185">Reference proteome</keyword>
<evidence type="ECO:0000256" key="1">
    <source>
        <dbReference type="SAM" id="MobiDB-lite"/>
    </source>
</evidence>
<dbReference type="InterPro" id="IPR012347">
    <property type="entry name" value="Ferritin-like"/>
</dbReference>
<feature type="transmembrane region" description="Helical" evidence="2">
    <location>
        <begin position="53"/>
        <end position="72"/>
    </location>
</feature>
<accession>A0A1U9Z814</accession>
<dbReference type="PANTHER" id="PTHR36933:SF1">
    <property type="entry name" value="SLL0788 PROTEIN"/>
    <property type="match status" value="1"/>
</dbReference>
<dbReference type="Gene3D" id="1.20.1260.10">
    <property type="match status" value="1"/>
</dbReference>
<dbReference type="EMBL" id="CP020331">
    <property type="protein sequence ID" value="AQZ53770.1"/>
    <property type="molecule type" value="Genomic_DNA"/>
</dbReference>
<keyword evidence="2" id="KW-0472">Membrane</keyword>
<keyword evidence="4" id="KW-0614">Plasmid</keyword>
<feature type="region of interest" description="Disordered" evidence="1">
    <location>
        <begin position="378"/>
        <end position="398"/>
    </location>
</feature>
<dbReference type="OrthoDB" id="517560at2"/>
<gene>
    <name evidence="4" type="ORF">Mame_04478</name>
</gene>
<protein>
    <recommendedName>
        <fullName evidence="3">DUF305 domain-containing protein</fullName>
    </recommendedName>
</protein>
<feature type="transmembrane region" description="Helical" evidence="2">
    <location>
        <begin position="242"/>
        <end position="260"/>
    </location>
</feature>
<feature type="transmembrane region" description="Helical" evidence="2">
    <location>
        <begin position="132"/>
        <end position="160"/>
    </location>
</feature>
<organism evidence="4 5">
    <name type="scientific">Martelella mediterranea DSM 17316</name>
    <dbReference type="NCBI Taxonomy" id="1122214"/>
    <lineage>
        <taxon>Bacteria</taxon>
        <taxon>Pseudomonadati</taxon>
        <taxon>Pseudomonadota</taxon>
        <taxon>Alphaproteobacteria</taxon>
        <taxon>Hyphomicrobiales</taxon>
        <taxon>Aurantimonadaceae</taxon>
        <taxon>Martelella</taxon>
    </lineage>
</organism>
<dbReference type="Pfam" id="PF03713">
    <property type="entry name" value="DUF305"/>
    <property type="match status" value="1"/>
</dbReference>
<feature type="transmembrane region" description="Helical" evidence="2">
    <location>
        <begin position="167"/>
        <end position="186"/>
    </location>
</feature>
<proteinExistence type="predicted"/>
<dbReference type="AlphaFoldDB" id="A0A1U9Z814"/>
<feature type="domain" description="DUF305" evidence="3">
    <location>
        <begin position="397"/>
        <end position="477"/>
    </location>
</feature>
<dbReference type="KEGG" id="mmed:Mame_04478"/>
<dbReference type="eggNOG" id="COG3544">
    <property type="taxonomic scope" value="Bacteria"/>
</dbReference>
<feature type="transmembrane region" description="Helical" evidence="2">
    <location>
        <begin position="289"/>
        <end position="306"/>
    </location>
</feature>
<evidence type="ECO:0000259" key="3">
    <source>
        <dbReference type="Pfam" id="PF03713"/>
    </source>
</evidence>
<geneLocation type="plasmid" evidence="5">
    <name>pmm593</name>
</geneLocation>
<dbReference type="PANTHER" id="PTHR36933">
    <property type="entry name" value="SLL0788 PROTEIN"/>
    <property type="match status" value="1"/>
</dbReference>
<evidence type="ECO:0000256" key="2">
    <source>
        <dbReference type="SAM" id="Phobius"/>
    </source>
</evidence>
<keyword evidence="2" id="KW-1133">Transmembrane helix</keyword>
<feature type="transmembrane region" description="Helical" evidence="2">
    <location>
        <begin position="267"/>
        <end position="283"/>
    </location>
</feature>
<sequence>MFSLNQRTNRALAGFLGLGAALAPISASAHVKWFAPYIVDAAPAPLTRTLSDPYFWTGIVLVLVFFVAARLIERSAAGTATLDAMDRVTDPLWRHLDTFMRIVVAGFFVAIFAVGGVYLTPDLQTPAEWVSWLQLLIAAGIVSRKTMPLSAAGIIFLWVLALRDYEFFHLLDYLALGVAVAGYLVLESSNRPDWRKHRFELLRWGVAIALMWSSLEKFAYPEWFYPLVVEKPFLTFGIPRDMFIPMAGIAEFTMGFGLLATPLIRRLSAIALFVIFNAAVYPFGRIDLIGHALIMAIIVAIAVDHTRELHFWGWIRRSLVGVPLGLASALVIFATAYWGLHAAFFGPDAQTMAELRTEQTEMATHTFSLEYPHGPIASPDMSGADSEQGAEAPDAGTLTATEAYERSMMGMHEEMMEGLRHDDPDVAFVLGMIPHHQGAIDMARIQLAAGSDRTNMALAQHIIAEQQKEIEAMRAWLRQRGIETE</sequence>
<dbReference type="Proteomes" id="UP000191135">
    <property type="component" value="Plasmid pMM593"/>
</dbReference>
<name>A0A1U9Z814_9HYPH</name>
<evidence type="ECO:0000313" key="5">
    <source>
        <dbReference type="Proteomes" id="UP000191135"/>
    </source>
</evidence>
<evidence type="ECO:0000313" key="4">
    <source>
        <dbReference type="EMBL" id="AQZ53770.1"/>
    </source>
</evidence>
<feature type="transmembrane region" description="Helical" evidence="2">
    <location>
        <begin position="318"/>
        <end position="340"/>
    </location>
</feature>
<feature type="transmembrane region" description="Helical" evidence="2">
    <location>
        <begin position="102"/>
        <end position="120"/>
    </location>
</feature>
<dbReference type="RefSeq" id="WP_018066917.1">
    <property type="nucleotide sequence ID" value="NZ_AQWH01000029.1"/>
</dbReference>
<dbReference type="InterPro" id="IPR005183">
    <property type="entry name" value="DUF305_CopM-like"/>
</dbReference>
<reference evidence="4 5" key="1">
    <citation type="submission" date="2017-03" db="EMBL/GenBank/DDBJ databases">
        <title>Foreign affairs: Plasmid Transfer between Roseobacters and Rhizobia.</title>
        <authorList>
            <person name="Bartling P."/>
            <person name="Bunk B."/>
            <person name="Overmann J."/>
            <person name="Brinkmann H."/>
            <person name="Petersen J."/>
        </authorList>
    </citation>
    <scope>NUCLEOTIDE SEQUENCE [LARGE SCALE GENOMIC DNA]</scope>
    <source>
        <strain evidence="4 5">MACL11</strain>
        <plasmid evidence="5">Plasmid pmm593</plasmid>
    </source>
</reference>
<keyword evidence="2" id="KW-0812">Transmembrane</keyword>